<name>A0ACB8R8L2_9AGAM</name>
<evidence type="ECO:0000313" key="1">
    <source>
        <dbReference type="EMBL" id="KAI0040338.1"/>
    </source>
</evidence>
<keyword evidence="2" id="KW-1185">Reference proteome</keyword>
<reference evidence="1" key="2">
    <citation type="journal article" date="2022" name="New Phytol.">
        <title>Evolutionary transition to the ectomycorrhizal habit in the genomes of a hyperdiverse lineage of mushroom-forming fungi.</title>
        <authorList>
            <person name="Looney B."/>
            <person name="Miyauchi S."/>
            <person name="Morin E."/>
            <person name="Drula E."/>
            <person name="Courty P.E."/>
            <person name="Kohler A."/>
            <person name="Kuo A."/>
            <person name="LaButti K."/>
            <person name="Pangilinan J."/>
            <person name="Lipzen A."/>
            <person name="Riley R."/>
            <person name="Andreopoulos W."/>
            <person name="He G."/>
            <person name="Johnson J."/>
            <person name="Nolan M."/>
            <person name="Tritt A."/>
            <person name="Barry K.W."/>
            <person name="Grigoriev I.V."/>
            <person name="Nagy L.G."/>
            <person name="Hibbett D."/>
            <person name="Henrissat B."/>
            <person name="Matheny P.B."/>
            <person name="Labbe J."/>
            <person name="Martin F.M."/>
        </authorList>
    </citation>
    <scope>NUCLEOTIDE SEQUENCE</scope>
    <source>
        <strain evidence="1">FP105234-sp</strain>
    </source>
</reference>
<accession>A0ACB8R8L2</accession>
<sequence length="454" mass="50010">MSSPKEVLRSLLSLINSSAEAAIREYEVAGCEVPSIDATAEPQLPTDTTGLKKALRVLEGAFHQLSITLTPPSTTMFTRALATNDVACLRVAVNCGIADVIYGVPEGVHISKIAVATGLHQGKLLKVMRTLAATHCFRETAPQTFANNPLSLTLRDSNTTSALVKMRSNETNKCAVSNFYDALVDPEYGHSLDKRRTAWSWGIKEEMPDATMFDYFAKHPKTFQQFHRAMGGLSKITGLEGVINQFPWREFPQGTTVCDVGSGVGAVSIELAKKYPNLHLTLQDLPSVITQAEQRWATEYPVATAEKRVDYVPFDFFKDLPVRGQDIYYVCLLSRIRQIVHDWPADDAVKILKNVRDGAKPGSRILIHEYIVPSGVTSESGVIDAGVETAPKPLLPNYGYGSARTYLSDVNMLILLNAGERTLEEFKEIGARAGLRFVKVWDFLETGLVEFAPD</sequence>
<comment type="caution">
    <text evidence="1">The sequence shown here is derived from an EMBL/GenBank/DDBJ whole genome shotgun (WGS) entry which is preliminary data.</text>
</comment>
<keyword evidence="1" id="KW-0489">Methyltransferase</keyword>
<gene>
    <name evidence="1" type="ORF">FA95DRAFT_1527730</name>
</gene>
<evidence type="ECO:0000313" key="2">
    <source>
        <dbReference type="Proteomes" id="UP000814033"/>
    </source>
</evidence>
<keyword evidence="1" id="KW-0808">Transferase</keyword>
<dbReference type="Proteomes" id="UP000814033">
    <property type="component" value="Unassembled WGS sequence"/>
</dbReference>
<dbReference type="EMBL" id="MU276205">
    <property type="protein sequence ID" value="KAI0040338.1"/>
    <property type="molecule type" value="Genomic_DNA"/>
</dbReference>
<protein>
    <submittedName>
        <fullName evidence="1">S-adenosyl-L-methionine-dependent methyltransferase</fullName>
    </submittedName>
</protein>
<reference evidence="1" key="1">
    <citation type="submission" date="2021-02" db="EMBL/GenBank/DDBJ databases">
        <authorList>
            <consortium name="DOE Joint Genome Institute"/>
            <person name="Ahrendt S."/>
            <person name="Looney B.P."/>
            <person name="Miyauchi S."/>
            <person name="Morin E."/>
            <person name="Drula E."/>
            <person name="Courty P.E."/>
            <person name="Chicoki N."/>
            <person name="Fauchery L."/>
            <person name="Kohler A."/>
            <person name="Kuo A."/>
            <person name="Labutti K."/>
            <person name="Pangilinan J."/>
            <person name="Lipzen A."/>
            <person name="Riley R."/>
            <person name="Andreopoulos W."/>
            <person name="He G."/>
            <person name="Johnson J."/>
            <person name="Barry K.W."/>
            <person name="Grigoriev I.V."/>
            <person name="Nagy L."/>
            <person name="Hibbett D."/>
            <person name="Henrissat B."/>
            <person name="Matheny P.B."/>
            <person name="Labbe J."/>
            <person name="Martin F."/>
        </authorList>
    </citation>
    <scope>NUCLEOTIDE SEQUENCE</scope>
    <source>
        <strain evidence="1">FP105234-sp</strain>
    </source>
</reference>
<organism evidence="1 2">
    <name type="scientific">Auriscalpium vulgare</name>
    <dbReference type="NCBI Taxonomy" id="40419"/>
    <lineage>
        <taxon>Eukaryota</taxon>
        <taxon>Fungi</taxon>
        <taxon>Dikarya</taxon>
        <taxon>Basidiomycota</taxon>
        <taxon>Agaricomycotina</taxon>
        <taxon>Agaricomycetes</taxon>
        <taxon>Russulales</taxon>
        <taxon>Auriscalpiaceae</taxon>
        <taxon>Auriscalpium</taxon>
    </lineage>
</organism>
<proteinExistence type="predicted"/>
<feature type="non-terminal residue" evidence="1">
    <location>
        <position position="454"/>
    </location>
</feature>